<name>A0A202EA26_9EURY</name>
<dbReference type="AlphaFoldDB" id="A0A202EA26"/>
<evidence type="ECO:0000313" key="1">
    <source>
        <dbReference type="EMBL" id="OVE85008.1"/>
    </source>
</evidence>
<proteinExistence type="predicted"/>
<protein>
    <submittedName>
        <fullName evidence="1">Uncharacterized protein</fullName>
    </submittedName>
</protein>
<keyword evidence="2" id="KW-1185">Reference proteome</keyword>
<dbReference type="EMBL" id="MWPH01000002">
    <property type="protein sequence ID" value="OVE85008.1"/>
    <property type="molecule type" value="Genomic_DNA"/>
</dbReference>
<accession>A0A202EA26</accession>
<evidence type="ECO:0000313" key="2">
    <source>
        <dbReference type="Proteomes" id="UP000196084"/>
    </source>
</evidence>
<organism evidence="1 2">
    <name type="scientific">Natronolimnobius baerhuensis</name>
    <dbReference type="NCBI Taxonomy" id="253108"/>
    <lineage>
        <taxon>Archaea</taxon>
        <taxon>Methanobacteriati</taxon>
        <taxon>Methanobacteriota</taxon>
        <taxon>Stenosarchaea group</taxon>
        <taxon>Halobacteria</taxon>
        <taxon>Halobacteriales</taxon>
        <taxon>Natrialbaceae</taxon>
        <taxon>Natronolimnobius</taxon>
    </lineage>
</organism>
<reference evidence="1 2" key="1">
    <citation type="submission" date="2017-02" db="EMBL/GenBank/DDBJ databases">
        <title>Natronthermophilus aegyptiacus gen. nov.,sp. nov., an aerobic, extremely halophilic alkalithermophilic archaeon isolated from the athalassohaline Wadi An Natrun, Egypt.</title>
        <authorList>
            <person name="Zhao B."/>
        </authorList>
    </citation>
    <scope>NUCLEOTIDE SEQUENCE [LARGE SCALE GENOMIC DNA]</scope>
    <source>
        <strain evidence="1 2">CGMCC 1.3597</strain>
    </source>
</reference>
<gene>
    <name evidence="1" type="ORF">B2G88_11685</name>
</gene>
<dbReference type="Proteomes" id="UP000196084">
    <property type="component" value="Unassembled WGS sequence"/>
</dbReference>
<sequence>MLSFDLRMTMLSLALLSMVFQILFPQTHILEQKEVRKSLSMNTTTLTFQLSRQQRANLSESVILRTGQ</sequence>
<comment type="caution">
    <text evidence="1">The sequence shown here is derived from an EMBL/GenBank/DDBJ whole genome shotgun (WGS) entry which is preliminary data.</text>
</comment>